<dbReference type="Proteomes" id="UP000199645">
    <property type="component" value="Unassembled WGS sequence"/>
</dbReference>
<dbReference type="AlphaFoldDB" id="A0A1I2DWD4"/>
<accession>A0A1I2DWD4</accession>
<keyword evidence="3" id="KW-1185">Reference proteome</keyword>
<dbReference type="RefSeq" id="WP_093612548.1">
    <property type="nucleotide sequence ID" value="NZ_BOMT01000034.1"/>
</dbReference>
<evidence type="ECO:0000256" key="1">
    <source>
        <dbReference type="SAM" id="Phobius"/>
    </source>
</evidence>
<keyword evidence="1" id="KW-1133">Transmembrane helix</keyword>
<feature type="transmembrane region" description="Helical" evidence="1">
    <location>
        <begin position="114"/>
        <end position="133"/>
    </location>
</feature>
<reference evidence="2 3" key="1">
    <citation type="submission" date="2016-10" db="EMBL/GenBank/DDBJ databases">
        <authorList>
            <person name="de Groot N.N."/>
        </authorList>
    </citation>
    <scope>NUCLEOTIDE SEQUENCE [LARGE SCALE GENOMIC DNA]</scope>
    <source>
        <strain evidence="2 3">DSM 43019</strain>
    </source>
</reference>
<keyword evidence="1" id="KW-0472">Membrane</keyword>
<protein>
    <submittedName>
        <fullName evidence="2">Uncharacterized protein</fullName>
    </submittedName>
</protein>
<name>A0A1I2DWD4_9ACTN</name>
<gene>
    <name evidence="2" type="ORF">SAMN05421541_10423</name>
</gene>
<feature type="transmembrane region" description="Helical" evidence="1">
    <location>
        <begin position="20"/>
        <end position="41"/>
    </location>
</feature>
<feature type="transmembrane region" description="Helical" evidence="1">
    <location>
        <begin position="53"/>
        <end position="72"/>
    </location>
</feature>
<evidence type="ECO:0000313" key="2">
    <source>
        <dbReference type="EMBL" id="SFE84876.1"/>
    </source>
</evidence>
<dbReference type="OrthoDB" id="3298534at2"/>
<feature type="transmembrane region" description="Helical" evidence="1">
    <location>
        <begin position="84"/>
        <end position="108"/>
    </location>
</feature>
<proteinExistence type="predicted"/>
<evidence type="ECO:0000313" key="3">
    <source>
        <dbReference type="Proteomes" id="UP000199645"/>
    </source>
</evidence>
<organism evidence="2 3">
    <name type="scientific">Actinoplanes philippinensis</name>
    <dbReference type="NCBI Taxonomy" id="35752"/>
    <lineage>
        <taxon>Bacteria</taxon>
        <taxon>Bacillati</taxon>
        <taxon>Actinomycetota</taxon>
        <taxon>Actinomycetes</taxon>
        <taxon>Micromonosporales</taxon>
        <taxon>Micromonosporaceae</taxon>
        <taxon>Actinoplanes</taxon>
    </lineage>
</organism>
<keyword evidence="1" id="KW-0812">Transmembrane</keyword>
<sequence length="160" mass="17053">MAQGAFGYGQPVATPRSVKIVAAGVALLGILNIIRVIVQTAQTFAGDEWSTGTRAVFLALNAIPFGVSVFFVPLAHQITRGRPWAWVTAIVLISLTTLAGAFMMLIMIVGGSPLLGLVWFVGPLAVLLGLTVPRSVRGFFPRRPEPVPYAPYPPQGPWTS</sequence>
<dbReference type="EMBL" id="FONV01000004">
    <property type="protein sequence ID" value="SFE84876.1"/>
    <property type="molecule type" value="Genomic_DNA"/>
</dbReference>